<evidence type="ECO:0000256" key="9">
    <source>
        <dbReference type="ARBA" id="ARBA00047928"/>
    </source>
</evidence>
<protein>
    <recommendedName>
        <fullName evidence="4 12">Pectinesterase</fullName>
        <ecNumber evidence="4 12">3.1.1.11</ecNumber>
    </recommendedName>
</protein>
<dbReference type="Pfam" id="PF01095">
    <property type="entry name" value="Pectinesterase"/>
    <property type="match status" value="1"/>
</dbReference>
<evidence type="ECO:0000256" key="4">
    <source>
        <dbReference type="ARBA" id="ARBA00013229"/>
    </source>
</evidence>
<dbReference type="EMBL" id="QZWG01000009">
    <property type="protein sequence ID" value="RZB90447.1"/>
    <property type="molecule type" value="Genomic_DNA"/>
</dbReference>
<name>A0A0B2PYV3_GLYSO</name>
<evidence type="ECO:0000256" key="2">
    <source>
        <dbReference type="ARBA" id="ARBA00005184"/>
    </source>
</evidence>
<feature type="signal peptide" evidence="12">
    <location>
        <begin position="1"/>
        <end position="30"/>
    </location>
</feature>
<dbReference type="EC" id="3.1.1.11" evidence="4 12"/>
<feature type="chain" id="PRO_5041001478" description="Pectinesterase" evidence="12">
    <location>
        <begin position="31"/>
        <end position="346"/>
    </location>
</feature>
<keyword evidence="8" id="KW-0325">Glycoprotein</keyword>
<dbReference type="GO" id="GO:0045490">
    <property type="term" value="P:pectin catabolic process"/>
    <property type="evidence" value="ECO:0007669"/>
    <property type="project" value="UniProtKB-UniRule"/>
</dbReference>
<evidence type="ECO:0000256" key="7">
    <source>
        <dbReference type="ARBA" id="ARBA00023085"/>
    </source>
</evidence>
<dbReference type="Gramene" id="XM_028392628.1">
    <property type="protein sequence ID" value="XP_028248429.1"/>
    <property type="gene ID" value="LOC114425679"/>
</dbReference>
<dbReference type="GO" id="GO:0042545">
    <property type="term" value="P:cell wall modification"/>
    <property type="evidence" value="ECO:0007669"/>
    <property type="project" value="UniProtKB-UniRule"/>
</dbReference>
<evidence type="ECO:0000256" key="8">
    <source>
        <dbReference type="ARBA" id="ARBA00023180"/>
    </source>
</evidence>
<dbReference type="FunFam" id="2.160.20.10:FF:000013">
    <property type="entry name" value="Pectinesterase"/>
    <property type="match status" value="1"/>
</dbReference>
<dbReference type="Proteomes" id="UP000289340">
    <property type="component" value="Chromosome 9"/>
</dbReference>
<evidence type="ECO:0000256" key="3">
    <source>
        <dbReference type="ARBA" id="ARBA00008891"/>
    </source>
</evidence>
<keyword evidence="16" id="KW-1185">Reference proteome</keyword>
<reference evidence="14" key="1">
    <citation type="submission" date="2014-07" db="EMBL/GenBank/DDBJ databases">
        <title>Identification of a novel salt tolerance gene in wild soybean by whole-genome sequencing.</title>
        <authorList>
            <person name="Lam H.-M."/>
            <person name="Qi X."/>
            <person name="Li M.-W."/>
            <person name="Liu X."/>
            <person name="Xie M."/>
            <person name="Ni M."/>
            <person name="Xu X."/>
        </authorList>
    </citation>
    <scope>NUCLEOTIDE SEQUENCE [LARGE SCALE GENOMIC DNA]</scope>
    <source>
        <tissue evidence="14">Root</tissue>
    </source>
</reference>
<dbReference type="PANTHER" id="PTHR31321">
    <property type="entry name" value="ACYL-COA THIOESTER HYDROLASE YBHC-RELATED"/>
    <property type="match status" value="1"/>
</dbReference>
<dbReference type="InterPro" id="IPR033131">
    <property type="entry name" value="Pectinesterase_Asp_AS"/>
</dbReference>
<dbReference type="GO" id="GO:0030599">
    <property type="term" value="F:pectinesterase activity"/>
    <property type="evidence" value="ECO:0007669"/>
    <property type="project" value="UniProtKB-UniRule"/>
</dbReference>
<evidence type="ECO:0000259" key="13">
    <source>
        <dbReference type="Pfam" id="PF01095"/>
    </source>
</evidence>
<sequence length="346" mass="38715">MASPRSWLSFHVSSFIVTILIFCLSHCALCLDGQTVVDSPLLTEKLGINRTIKVDINGNGEFKSIQAAIDSIPEGNSKWVIVHVRKGIYREKVHVPQNKPYIFMRGNGRGKTAIVWSQSSEDNIDSATFKVEAHDFIAFGISFKNEAPTGIAYTSQNQSVAAFVAADKVAFYHCAFYSTHNTLFDYKGRHYYESCYIQGSIDFIFGRGRSIFHKADIFVVDDKRVTIKGSVTAQNRESEGEMSGFIFIKGKVYGIGGVYLGRAKGPYSRVIFAETYLSKTIVPEGWTNWSYDGSTKDLYHAEYECHGPGALTTGRAPWSRQLTKEEVAPFISIDYIDGKNWLPAWV</sequence>
<dbReference type="Proteomes" id="UP000053555">
    <property type="component" value="Unassembled WGS sequence"/>
</dbReference>
<keyword evidence="7 12" id="KW-0063">Aspartyl esterase</keyword>
<evidence type="ECO:0000256" key="6">
    <source>
        <dbReference type="ARBA" id="ARBA00022801"/>
    </source>
</evidence>
<evidence type="ECO:0000256" key="1">
    <source>
        <dbReference type="ARBA" id="ARBA00004191"/>
    </source>
</evidence>
<accession>A0A0B2PYV3</accession>
<reference evidence="15 16" key="2">
    <citation type="submission" date="2018-09" db="EMBL/GenBank/DDBJ databases">
        <title>A high-quality reference genome of wild soybean provides a powerful tool to mine soybean genomes.</title>
        <authorList>
            <person name="Xie M."/>
            <person name="Chung C.Y.L."/>
            <person name="Li M.-W."/>
            <person name="Wong F.-L."/>
            <person name="Chan T.-F."/>
            <person name="Lam H.-M."/>
        </authorList>
    </citation>
    <scope>NUCLEOTIDE SEQUENCE [LARGE SCALE GENOMIC DNA]</scope>
    <source>
        <strain evidence="16">cv. W05</strain>
        <tissue evidence="15">Hypocotyl of etiolated seedlings</tissue>
    </source>
</reference>
<evidence type="ECO:0000256" key="12">
    <source>
        <dbReference type="RuleBase" id="RU000589"/>
    </source>
</evidence>
<dbReference type="EMBL" id="KN662943">
    <property type="protein sequence ID" value="KHN12864.1"/>
    <property type="molecule type" value="Genomic_DNA"/>
</dbReference>
<dbReference type="SUPFAM" id="SSF51126">
    <property type="entry name" value="Pectin lyase-like"/>
    <property type="match status" value="1"/>
</dbReference>
<keyword evidence="5" id="KW-0134">Cell wall</keyword>
<keyword evidence="6 12" id="KW-0378">Hydrolase</keyword>
<gene>
    <name evidence="15" type="ORF">D0Y65_023070</name>
    <name evidence="14" type="ORF">glysoja_029398</name>
</gene>
<dbReference type="InterPro" id="IPR011050">
    <property type="entry name" value="Pectin_lyase_fold/virulence"/>
</dbReference>
<comment type="similarity">
    <text evidence="3">Belongs to the pectinesterase family.</text>
</comment>
<evidence type="ECO:0000256" key="5">
    <source>
        <dbReference type="ARBA" id="ARBA00022512"/>
    </source>
</evidence>
<evidence type="ECO:0000313" key="15">
    <source>
        <dbReference type="EMBL" id="RZB90447.1"/>
    </source>
</evidence>
<proteinExistence type="inferred from homology"/>
<feature type="active site" evidence="11">
    <location>
        <position position="202"/>
    </location>
</feature>
<evidence type="ECO:0000313" key="14">
    <source>
        <dbReference type="EMBL" id="KHN12864.1"/>
    </source>
</evidence>
<dbReference type="InterPro" id="IPR000070">
    <property type="entry name" value="Pectinesterase_cat"/>
</dbReference>
<feature type="domain" description="Pectinesterase catalytic" evidence="13">
    <location>
        <begin position="53"/>
        <end position="338"/>
    </location>
</feature>
<dbReference type="AlphaFoldDB" id="A0A0B2PYV3"/>
<dbReference type="SMR" id="A0A0B2PYV3"/>
<organism evidence="14">
    <name type="scientific">Glycine soja</name>
    <name type="common">Wild soybean</name>
    <dbReference type="NCBI Taxonomy" id="3848"/>
    <lineage>
        <taxon>Eukaryota</taxon>
        <taxon>Viridiplantae</taxon>
        <taxon>Streptophyta</taxon>
        <taxon>Embryophyta</taxon>
        <taxon>Tracheophyta</taxon>
        <taxon>Spermatophyta</taxon>
        <taxon>Magnoliopsida</taxon>
        <taxon>eudicotyledons</taxon>
        <taxon>Gunneridae</taxon>
        <taxon>Pentapetalae</taxon>
        <taxon>rosids</taxon>
        <taxon>fabids</taxon>
        <taxon>Fabales</taxon>
        <taxon>Fabaceae</taxon>
        <taxon>Papilionoideae</taxon>
        <taxon>50 kb inversion clade</taxon>
        <taxon>NPAAA clade</taxon>
        <taxon>indigoferoid/millettioid clade</taxon>
        <taxon>Phaseoleae</taxon>
        <taxon>Glycine</taxon>
        <taxon>Glycine subgen. Soja</taxon>
    </lineage>
</organism>
<comment type="subcellular location">
    <subcellularLocation>
        <location evidence="1">Secreted</location>
        <location evidence="1">Cell wall</location>
    </subcellularLocation>
</comment>
<evidence type="ECO:0000256" key="11">
    <source>
        <dbReference type="PROSITE-ProRule" id="PRU10040"/>
    </source>
</evidence>
<keyword evidence="5" id="KW-0964">Secreted</keyword>
<evidence type="ECO:0000256" key="10">
    <source>
        <dbReference type="ARBA" id="ARBA00057335"/>
    </source>
</evidence>
<comment type="pathway">
    <text evidence="2 12">Glycan metabolism; pectin degradation; 2-dehydro-3-deoxy-D-gluconate from pectin: step 1/5.</text>
</comment>
<comment type="function">
    <text evidence="10">Acts in the modification of cell walls via demethylesterification of cell wall pectin.</text>
</comment>
<keyword evidence="12" id="KW-0732">Signal</keyword>
<evidence type="ECO:0000313" key="16">
    <source>
        <dbReference type="Proteomes" id="UP000289340"/>
    </source>
</evidence>
<dbReference type="UniPathway" id="UPA00545">
    <property type="reaction ID" value="UER00823"/>
</dbReference>
<comment type="catalytic activity">
    <reaction evidence="9 12">
        <text>[(1-&gt;4)-alpha-D-galacturonosyl methyl ester](n) + n H2O = [(1-&gt;4)-alpha-D-galacturonosyl](n) + n methanol + n H(+)</text>
        <dbReference type="Rhea" id="RHEA:22380"/>
        <dbReference type="Rhea" id="RHEA-COMP:14570"/>
        <dbReference type="Rhea" id="RHEA-COMP:14573"/>
        <dbReference type="ChEBI" id="CHEBI:15377"/>
        <dbReference type="ChEBI" id="CHEBI:15378"/>
        <dbReference type="ChEBI" id="CHEBI:17790"/>
        <dbReference type="ChEBI" id="CHEBI:140522"/>
        <dbReference type="ChEBI" id="CHEBI:140523"/>
        <dbReference type="EC" id="3.1.1.11"/>
    </reaction>
</comment>
<dbReference type="InterPro" id="IPR012334">
    <property type="entry name" value="Pectin_lyas_fold"/>
</dbReference>
<dbReference type="Gene3D" id="2.160.20.10">
    <property type="entry name" value="Single-stranded right-handed beta-helix, Pectin lyase-like"/>
    <property type="match status" value="1"/>
</dbReference>
<dbReference type="PANTHER" id="PTHR31321:SF98">
    <property type="entry name" value="PECTINESTERASE 67-RELATED"/>
    <property type="match status" value="1"/>
</dbReference>
<dbReference type="PROSITE" id="PS00503">
    <property type="entry name" value="PECTINESTERASE_2"/>
    <property type="match status" value="1"/>
</dbReference>